<evidence type="ECO:0000256" key="7">
    <source>
        <dbReference type="ARBA" id="ARBA00038093"/>
    </source>
</evidence>
<sequence>MQNQNKYLFDSNVIIDYLRGNERAVSLIEKTELLTISVVTVGEVYQGVLNNKELQRIREVLKSFKVINIIESISKNAVKLVENYHLTSGLYFLDALIAATALENNLTLLTSNTKHFLKIKEIRVEKW</sequence>
<dbReference type="Pfam" id="PF01850">
    <property type="entry name" value="PIN"/>
    <property type="match status" value="1"/>
</dbReference>
<dbReference type="HAMAP" id="MF_00265">
    <property type="entry name" value="VapC_Nob1"/>
    <property type="match status" value="1"/>
</dbReference>
<dbReference type="PANTHER" id="PTHR33653">
    <property type="entry name" value="RIBONUCLEASE VAPC2"/>
    <property type="match status" value="1"/>
</dbReference>
<feature type="binding site" evidence="8">
    <location>
        <position position="94"/>
    </location>
    <ligand>
        <name>Mg(2+)</name>
        <dbReference type="ChEBI" id="CHEBI:18420"/>
    </ligand>
</feature>
<dbReference type="EMBL" id="PEWY01000032">
    <property type="protein sequence ID" value="PIU37378.1"/>
    <property type="molecule type" value="Genomic_DNA"/>
</dbReference>
<keyword evidence="8" id="KW-0800">Toxin</keyword>
<keyword evidence="6 8" id="KW-0460">Magnesium</keyword>
<dbReference type="EC" id="3.1.-.-" evidence="8"/>
<evidence type="ECO:0000259" key="9">
    <source>
        <dbReference type="Pfam" id="PF01850"/>
    </source>
</evidence>
<keyword evidence="5 8" id="KW-0378">Hydrolase</keyword>
<feature type="domain" description="PIN" evidence="9">
    <location>
        <begin position="7"/>
        <end position="119"/>
    </location>
</feature>
<keyword evidence="4 8" id="KW-0479">Metal-binding</keyword>
<evidence type="ECO:0000256" key="6">
    <source>
        <dbReference type="ARBA" id="ARBA00022842"/>
    </source>
</evidence>
<comment type="similarity">
    <text evidence="7 8">Belongs to the PINc/VapC protein family.</text>
</comment>
<dbReference type="Proteomes" id="UP000230184">
    <property type="component" value="Unassembled WGS sequence"/>
</dbReference>
<dbReference type="InterPro" id="IPR022907">
    <property type="entry name" value="VapC_family"/>
</dbReference>
<dbReference type="InterPro" id="IPR029060">
    <property type="entry name" value="PIN-like_dom_sf"/>
</dbReference>
<dbReference type="GO" id="GO:0004540">
    <property type="term" value="F:RNA nuclease activity"/>
    <property type="evidence" value="ECO:0007669"/>
    <property type="project" value="InterPro"/>
</dbReference>
<dbReference type="CDD" id="cd18741">
    <property type="entry name" value="PIN_VapC4-5_FitB-like"/>
    <property type="match status" value="1"/>
</dbReference>
<dbReference type="GO" id="GO:0000287">
    <property type="term" value="F:magnesium ion binding"/>
    <property type="evidence" value="ECO:0007669"/>
    <property type="project" value="UniProtKB-UniRule"/>
</dbReference>
<gene>
    <name evidence="8" type="primary">vapC</name>
    <name evidence="10" type="ORF">COT02_01175</name>
</gene>
<proteinExistence type="inferred from homology"/>
<dbReference type="Gene3D" id="3.40.50.1010">
    <property type="entry name" value="5'-nuclease"/>
    <property type="match status" value="1"/>
</dbReference>
<keyword evidence="3 8" id="KW-0540">Nuclease</keyword>
<keyword evidence="2 8" id="KW-1277">Toxin-antitoxin system</keyword>
<dbReference type="AlphaFoldDB" id="A0A2M6YV44"/>
<evidence type="ECO:0000256" key="4">
    <source>
        <dbReference type="ARBA" id="ARBA00022723"/>
    </source>
</evidence>
<dbReference type="InterPro" id="IPR050556">
    <property type="entry name" value="Type_II_TA_system_RNase"/>
</dbReference>
<evidence type="ECO:0000256" key="3">
    <source>
        <dbReference type="ARBA" id="ARBA00022722"/>
    </source>
</evidence>
<evidence type="ECO:0000256" key="1">
    <source>
        <dbReference type="ARBA" id="ARBA00001946"/>
    </source>
</evidence>
<dbReference type="PANTHER" id="PTHR33653:SF1">
    <property type="entry name" value="RIBONUCLEASE VAPC2"/>
    <property type="match status" value="1"/>
</dbReference>
<feature type="binding site" evidence="8">
    <location>
        <position position="10"/>
    </location>
    <ligand>
        <name>Mg(2+)</name>
        <dbReference type="ChEBI" id="CHEBI:18420"/>
    </ligand>
</feature>
<comment type="function">
    <text evidence="8">Toxic component of a toxin-antitoxin (TA) system. An RNase.</text>
</comment>
<name>A0A2M6YV44_9BACT</name>
<evidence type="ECO:0000256" key="2">
    <source>
        <dbReference type="ARBA" id="ARBA00022649"/>
    </source>
</evidence>
<evidence type="ECO:0000313" key="11">
    <source>
        <dbReference type="Proteomes" id="UP000230184"/>
    </source>
</evidence>
<dbReference type="SUPFAM" id="SSF88723">
    <property type="entry name" value="PIN domain-like"/>
    <property type="match status" value="1"/>
</dbReference>
<dbReference type="InterPro" id="IPR002716">
    <property type="entry name" value="PIN_dom"/>
</dbReference>
<dbReference type="GO" id="GO:0090729">
    <property type="term" value="F:toxin activity"/>
    <property type="evidence" value="ECO:0007669"/>
    <property type="project" value="UniProtKB-KW"/>
</dbReference>
<evidence type="ECO:0000313" key="10">
    <source>
        <dbReference type="EMBL" id="PIU37378.1"/>
    </source>
</evidence>
<evidence type="ECO:0000256" key="5">
    <source>
        <dbReference type="ARBA" id="ARBA00022801"/>
    </source>
</evidence>
<comment type="caution">
    <text evidence="10">The sequence shown here is derived from an EMBL/GenBank/DDBJ whole genome shotgun (WGS) entry which is preliminary data.</text>
</comment>
<reference evidence="11" key="1">
    <citation type="submission" date="2017-09" db="EMBL/GenBank/DDBJ databases">
        <title>Depth-based differentiation of microbial function through sediment-hosted aquifers and enrichment of novel symbionts in the deep terrestrial subsurface.</title>
        <authorList>
            <person name="Probst A.J."/>
            <person name="Ladd B."/>
            <person name="Jarett J.K."/>
            <person name="Geller-Mcgrath D.E."/>
            <person name="Sieber C.M.K."/>
            <person name="Emerson J.B."/>
            <person name="Anantharaman K."/>
            <person name="Thomas B.C."/>
            <person name="Malmstrom R."/>
            <person name="Stieglmeier M."/>
            <person name="Klingl A."/>
            <person name="Woyke T."/>
            <person name="Ryan C.M."/>
            <person name="Banfield J.F."/>
        </authorList>
    </citation>
    <scope>NUCLEOTIDE SEQUENCE [LARGE SCALE GENOMIC DNA]</scope>
</reference>
<evidence type="ECO:0000256" key="8">
    <source>
        <dbReference type="HAMAP-Rule" id="MF_00265"/>
    </source>
</evidence>
<organism evidence="10 11">
    <name type="scientific">Candidatus Roizmanbacteria bacterium CG07_land_8_20_14_0_80_34_15</name>
    <dbReference type="NCBI Taxonomy" id="1974849"/>
    <lineage>
        <taxon>Bacteria</taxon>
        <taxon>Candidatus Roizmaniibacteriota</taxon>
    </lineage>
</organism>
<dbReference type="GO" id="GO:0016787">
    <property type="term" value="F:hydrolase activity"/>
    <property type="evidence" value="ECO:0007669"/>
    <property type="project" value="UniProtKB-KW"/>
</dbReference>
<protein>
    <recommendedName>
        <fullName evidence="8">Ribonuclease VapC</fullName>
        <shortName evidence="8">RNase VapC</shortName>
        <ecNumber evidence="8">3.1.-.-</ecNumber>
    </recommendedName>
    <alternativeName>
        <fullName evidence="8">Toxin VapC</fullName>
    </alternativeName>
</protein>
<accession>A0A2M6YV44</accession>
<comment type="cofactor">
    <cofactor evidence="1 8">
        <name>Mg(2+)</name>
        <dbReference type="ChEBI" id="CHEBI:18420"/>
    </cofactor>
</comment>